<reference evidence="1" key="1">
    <citation type="journal article" date="2021" name="PeerJ">
        <title>Extensive microbial diversity within the chicken gut microbiome revealed by metagenomics and culture.</title>
        <authorList>
            <person name="Gilroy R."/>
            <person name="Ravi A."/>
            <person name="Getino M."/>
            <person name="Pursley I."/>
            <person name="Horton D.L."/>
            <person name="Alikhan N.F."/>
            <person name="Baker D."/>
            <person name="Gharbi K."/>
            <person name="Hall N."/>
            <person name="Watson M."/>
            <person name="Adriaenssens E.M."/>
            <person name="Foster-Nyarko E."/>
            <person name="Jarju S."/>
            <person name="Secka A."/>
            <person name="Antonio M."/>
            <person name="Oren A."/>
            <person name="Chaudhuri R.R."/>
            <person name="La Ragione R."/>
            <person name="Hildebrand F."/>
            <person name="Pallen M.J."/>
        </authorList>
    </citation>
    <scope>NUCLEOTIDE SEQUENCE</scope>
    <source>
        <strain evidence="1">A6-441</strain>
    </source>
</reference>
<protein>
    <submittedName>
        <fullName evidence="1">Uncharacterized protein</fullName>
    </submittedName>
</protein>
<sequence>MSVQATVQSEMKKMKNTIKREVAIENELQNYKAVIEHIAELQEASEPLPEETNFSSYEEWQADAEKKMKSKSTSLATIEKYKDLIVAYQYYLDNNPVE</sequence>
<accession>A0A9E2KWY9</accession>
<gene>
    <name evidence="1" type="ORF">IAA47_03280</name>
</gene>
<evidence type="ECO:0000313" key="2">
    <source>
        <dbReference type="Proteomes" id="UP000724657"/>
    </source>
</evidence>
<name>A0A9E2KWY9_9FUSO</name>
<dbReference type="EMBL" id="JAHLFN010000026">
    <property type="protein sequence ID" value="MBU3841998.1"/>
    <property type="molecule type" value="Genomic_DNA"/>
</dbReference>
<comment type="caution">
    <text evidence="1">The sequence shown here is derived from an EMBL/GenBank/DDBJ whole genome shotgun (WGS) entry which is preliminary data.</text>
</comment>
<proteinExistence type="predicted"/>
<dbReference type="Proteomes" id="UP000724657">
    <property type="component" value="Unassembled WGS sequence"/>
</dbReference>
<organism evidence="1 2">
    <name type="scientific">Candidatus Fusobacterium pullicola</name>
    <dbReference type="NCBI Taxonomy" id="2838601"/>
    <lineage>
        <taxon>Bacteria</taxon>
        <taxon>Fusobacteriati</taxon>
        <taxon>Fusobacteriota</taxon>
        <taxon>Fusobacteriia</taxon>
        <taxon>Fusobacteriales</taxon>
        <taxon>Fusobacteriaceae</taxon>
        <taxon>Fusobacterium</taxon>
    </lineage>
</organism>
<evidence type="ECO:0000313" key="1">
    <source>
        <dbReference type="EMBL" id="MBU3841998.1"/>
    </source>
</evidence>
<reference evidence="1" key="2">
    <citation type="submission" date="2021-04" db="EMBL/GenBank/DDBJ databases">
        <authorList>
            <person name="Gilroy R."/>
        </authorList>
    </citation>
    <scope>NUCLEOTIDE SEQUENCE</scope>
    <source>
        <strain evidence="1">A6-441</strain>
    </source>
</reference>
<dbReference type="AlphaFoldDB" id="A0A9E2KWY9"/>